<comment type="caution">
    <text evidence="6">The sequence shown here is derived from an EMBL/GenBank/DDBJ whole genome shotgun (WGS) entry which is preliminary data.</text>
</comment>
<evidence type="ECO:0000256" key="2">
    <source>
        <dbReference type="ARBA" id="ARBA00023012"/>
    </source>
</evidence>
<feature type="transmembrane region" description="Helical" evidence="4">
    <location>
        <begin position="76"/>
        <end position="99"/>
    </location>
</feature>
<evidence type="ECO:0000313" key="6">
    <source>
        <dbReference type="EMBL" id="NAY91851.1"/>
    </source>
</evidence>
<evidence type="ECO:0000256" key="4">
    <source>
        <dbReference type="SAM" id="Phobius"/>
    </source>
</evidence>
<protein>
    <recommendedName>
        <fullName evidence="5">HTH LytTR-type domain-containing protein</fullName>
    </recommendedName>
</protein>
<dbReference type="RefSeq" id="WP_166523250.1">
    <property type="nucleotide sequence ID" value="NZ_JAAABI010000002.1"/>
</dbReference>
<dbReference type="Proteomes" id="UP000667650">
    <property type="component" value="Unassembled WGS sequence"/>
</dbReference>
<keyword evidence="2" id="KW-0902">Two-component regulatory system</keyword>
<keyword evidence="4" id="KW-0472">Membrane</keyword>
<feature type="transmembrane region" description="Helical" evidence="4">
    <location>
        <begin position="40"/>
        <end position="64"/>
    </location>
</feature>
<feature type="transmembrane region" description="Helical" evidence="4">
    <location>
        <begin position="111"/>
        <end position="134"/>
    </location>
</feature>
<dbReference type="AlphaFoldDB" id="A0A964TCX3"/>
<accession>A0A964TCX3</accession>
<reference evidence="6" key="1">
    <citation type="submission" date="2020-01" db="EMBL/GenBank/DDBJ databases">
        <title>Muricauda ochracea sp. nov., isolated from a tidal flat of Garorim bay in Korea.</title>
        <authorList>
            <person name="Kim D."/>
            <person name="Yoo Y."/>
            <person name="Kim J.-J."/>
        </authorList>
    </citation>
    <scope>NUCLEOTIDE SEQUENCE</scope>
    <source>
        <strain evidence="6">JGD-17</strain>
    </source>
</reference>
<dbReference type="Gene3D" id="2.40.50.1020">
    <property type="entry name" value="LytTr DNA-binding domain"/>
    <property type="match status" value="1"/>
</dbReference>
<proteinExistence type="predicted"/>
<dbReference type="SMART" id="SM00850">
    <property type="entry name" value="LytTR"/>
    <property type="match status" value="1"/>
</dbReference>
<keyword evidence="7" id="KW-1185">Reference proteome</keyword>
<evidence type="ECO:0000256" key="1">
    <source>
        <dbReference type="ARBA" id="ARBA00022490"/>
    </source>
</evidence>
<feature type="transmembrane region" description="Helical" evidence="4">
    <location>
        <begin position="12"/>
        <end position="34"/>
    </location>
</feature>
<sequence>MKSSDRFYIFNSRIATHVLFWLFYYVLFGLIWVGDKGYVASFYLEFILLPIRILAVYITIYFLLPQFLLKKKYAHFLVGYGITLLVGGFMQRVFIHFFYEELLLNDTSSGLFSIMMWVRAIVLINTTVLFVLGVKLFQLWSMERDKNKALENDILEIRANRKTHRVSIQEILYVEGLGNYVTYHLADDSKITSYGSIKGALQQLPNNFRRVHKSYIVNKEHIKSYDAMSIDIQDRTIPRGKSVSDKILMP</sequence>
<dbReference type="GO" id="GO:0003677">
    <property type="term" value="F:DNA binding"/>
    <property type="evidence" value="ECO:0007669"/>
    <property type="project" value="InterPro"/>
</dbReference>
<dbReference type="InterPro" id="IPR046947">
    <property type="entry name" value="LytR-like"/>
</dbReference>
<dbReference type="EMBL" id="JAAABI010000002">
    <property type="protein sequence ID" value="NAY91851.1"/>
    <property type="molecule type" value="Genomic_DNA"/>
</dbReference>
<dbReference type="InterPro" id="IPR007492">
    <property type="entry name" value="LytTR_DNA-bd_dom"/>
</dbReference>
<dbReference type="PROSITE" id="PS50930">
    <property type="entry name" value="HTH_LYTTR"/>
    <property type="match status" value="1"/>
</dbReference>
<gene>
    <name evidence="6" type="ORF">GTQ34_07975</name>
</gene>
<keyword evidence="4" id="KW-1133">Transmembrane helix</keyword>
<organism evidence="6 7">
    <name type="scientific">Flagellimonas ochracea</name>
    <dbReference type="NCBI Taxonomy" id="2696472"/>
    <lineage>
        <taxon>Bacteria</taxon>
        <taxon>Pseudomonadati</taxon>
        <taxon>Bacteroidota</taxon>
        <taxon>Flavobacteriia</taxon>
        <taxon>Flavobacteriales</taxon>
        <taxon>Flavobacteriaceae</taxon>
        <taxon>Flagellimonas</taxon>
    </lineage>
</organism>
<keyword evidence="4" id="KW-0812">Transmembrane</keyword>
<keyword evidence="1" id="KW-0963">Cytoplasm</keyword>
<dbReference type="Pfam" id="PF04397">
    <property type="entry name" value="LytTR"/>
    <property type="match status" value="1"/>
</dbReference>
<name>A0A964TCX3_9FLAO</name>
<evidence type="ECO:0000313" key="7">
    <source>
        <dbReference type="Proteomes" id="UP000667650"/>
    </source>
</evidence>
<keyword evidence="3" id="KW-0010">Activator</keyword>
<evidence type="ECO:0000256" key="3">
    <source>
        <dbReference type="ARBA" id="ARBA00023159"/>
    </source>
</evidence>
<dbReference type="PANTHER" id="PTHR37299:SF3">
    <property type="entry name" value="STAGE 0 SPORULATION PROTEIN A HOMOLOG"/>
    <property type="match status" value="1"/>
</dbReference>
<dbReference type="GO" id="GO:0000156">
    <property type="term" value="F:phosphorelay response regulator activity"/>
    <property type="evidence" value="ECO:0007669"/>
    <property type="project" value="InterPro"/>
</dbReference>
<feature type="domain" description="HTH LytTR-type" evidence="5">
    <location>
        <begin position="155"/>
        <end position="226"/>
    </location>
</feature>
<dbReference type="PANTHER" id="PTHR37299">
    <property type="entry name" value="TRANSCRIPTIONAL REGULATOR-RELATED"/>
    <property type="match status" value="1"/>
</dbReference>
<evidence type="ECO:0000259" key="5">
    <source>
        <dbReference type="PROSITE" id="PS50930"/>
    </source>
</evidence>